<dbReference type="AlphaFoldDB" id="A0A5N6NBB8"/>
<dbReference type="PANTHER" id="PTHR45835:SF99">
    <property type="entry name" value="CHROMO DOMAIN-CONTAINING PROTEIN-RELATED"/>
    <property type="match status" value="1"/>
</dbReference>
<dbReference type="GO" id="GO:0003676">
    <property type="term" value="F:nucleic acid binding"/>
    <property type="evidence" value="ECO:0007669"/>
    <property type="project" value="InterPro"/>
</dbReference>
<dbReference type="PROSITE" id="PS50994">
    <property type="entry name" value="INTEGRASE"/>
    <property type="match status" value="1"/>
</dbReference>
<dbReference type="Proteomes" id="UP000326396">
    <property type="component" value="Linkage Group LG2"/>
</dbReference>
<dbReference type="InterPro" id="IPR056924">
    <property type="entry name" value="SH3_Tf2-1"/>
</dbReference>
<dbReference type="EMBL" id="SZYD01000012">
    <property type="protein sequence ID" value="KAD4585146.1"/>
    <property type="molecule type" value="Genomic_DNA"/>
</dbReference>
<dbReference type="SUPFAM" id="SSF53098">
    <property type="entry name" value="Ribonuclease H-like"/>
    <property type="match status" value="1"/>
</dbReference>
<sequence>MQYVNKCLTCAQVKAEHQKPYGYVQPLEVPEWKWEHITMDFITKLPLTAKRHDAIWVIVDRLTKSAHFLPIRETYTSEKLSELFVKEIIMRHGVPVSIVSDRDTRFVSRFRKRFHESMGTRLNISTAYHPQTDGQSERTIQTLEDMLRACIIDFGGSWDDHLPLVEFSYNNSYHASIGMPPYEALYGRRCRTPVCWGGVGQKEVGSKAAVLDLTEKLQLVKARMKAAQDRQKSYADKRRRPIEFEVGDQVLLKVSPWKGIIRFRKRGKLSPRFIGPFRIMARVGKVAYRLDLPDELSGIHPTFHVSHLRKCLADDVAYVPLNDIEVDERLNYIEEPVAIVDTKEKQLRNKVIRQVKIQWKHRKGSEATWETEDDMKRLYPHLFEMRYAWRTKSVKNVLKRSDRVGSLKIYKIRSQTPPDEGTSRFHPPNSKLKPFEAVIAPWIEFSSPDRRFTRRNSSDQNRRFSHVKTIGWHSLMKCGYGSARFRHNPTEPFRAKNGVEQNKSEFEYDGWCGSTRCGCSRGWNWTMMPTPGMSQQLQRLG</sequence>
<feature type="domain" description="Integrase catalytic" evidence="1">
    <location>
        <begin position="26"/>
        <end position="189"/>
    </location>
</feature>
<dbReference type="InterPro" id="IPR016197">
    <property type="entry name" value="Chromo-like_dom_sf"/>
</dbReference>
<dbReference type="InterPro" id="IPR012337">
    <property type="entry name" value="RNaseH-like_sf"/>
</dbReference>
<organism evidence="2 3">
    <name type="scientific">Mikania micrantha</name>
    <name type="common">bitter vine</name>
    <dbReference type="NCBI Taxonomy" id="192012"/>
    <lineage>
        <taxon>Eukaryota</taxon>
        <taxon>Viridiplantae</taxon>
        <taxon>Streptophyta</taxon>
        <taxon>Embryophyta</taxon>
        <taxon>Tracheophyta</taxon>
        <taxon>Spermatophyta</taxon>
        <taxon>Magnoliopsida</taxon>
        <taxon>eudicotyledons</taxon>
        <taxon>Gunneridae</taxon>
        <taxon>Pentapetalae</taxon>
        <taxon>asterids</taxon>
        <taxon>campanulids</taxon>
        <taxon>Asterales</taxon>
        <taxon>Asteraceae</taxon>
        <taxon>Asteroideae</taxon>
        <taxon>Heliantheae alliance</taxon>
        <taxon>Eupatorieae</taxon>
        <taxon>Mikania</taxon>
    </lineage>
</organism>
<name>A0A5N6NBB8_9ASTR</name>
<dbReference type="GO" id="GO:0015074">
    <property type="term" value="P:DNA integration"/>
    <property type="evidence" value="ECO:0007669"/>
    <property type="project" value="InterPro"/>
</dbReference>
<reference evidence="2 3" key="1">
    <citation type="submission" date="2019-05" db="EMBL/GenBank/DDBJ databases">
        <title>Mikania micrantha, genome provides insights into the molecular mechanism of rapid growth.</title>
        <authorList>
            <person name="Liu B."/>
        </authorList>
    </citation>
    <scope>NUCLEOTIDE SEQUENCE [LARGE SCALE GENOMIC DNA]</scope>
    <source>
        <strain evidence="2">NLD-2019</strain>
        <tissue evidence="2">Leaf</tissue>
    </source>
</reference>
<dbReference type="PANTHER" id="PTHR45835">
    <property type="entry name" value="YALI0A06105P"/>
    <property type="match status" value="1"/>
</dbReference>
<evidence type="ECO:0000313" key="2">
    <source>
        <dbReference type="EMBL" id="KAD4585146.1"/>
    </source>
</evidence>
<gene>
    <name evidence="2" type="ORF">E3N88_22747</name>
</gene>
<dbReference type="InterPro" id="IPR001584">
    <property type="entry name" value="Integrase_cat-core"/>
</dbReference>
<dbReference type="Gene3D" id="3.30.420.10">
    <property type="entry name" value="Ribonuclease H-like superfamily/Ribonuclease H"/>
    <property type="match status" value="1"/>
</dbReference>
<accession>A0A5N6NBB8</accession>
<evidence type="ECO:0000259" key="1">
    <source>
        <dbReference type="PROSITE" id="PS50994"/>
    </source>
</evidence>
<dbReference type="OrthoDB" id="5985335at2759"/>
<protein>
    <recommendedName>
        <fullName evidence="1">Integrase catalytic domain-containing protein</fullName>
    </recommendedName>
</protein>
<dbReference type="InterPro" id="IPR036397">
    <property type="entry name" value="RNaseH_sf"/>
</dbReference>
<proteinExistence type="predicted"/>
<dbReference type="Pfam" id="PF24626">
    <property type="entry name" value="SH3_Tf2-1"/>
    <property type="match status" value="1"/>
</dbReference>
<keyword evidence="3" id="KW-1185">Reference proteome</keyword>
<dbReference type="SUPFAM" id="SSF54160">
    <property type="entry name" value="Chromo domain-like"/>
    <property type="match status" value="1"/>
</dbReference>
<comment type="caution">
    <text evidence="2">The sequence shown here is derived from an EMBL/GenBank/DDBJ whole genome shotgun (WGS) entry which is preliminary data.</text>
</comment>
<evidence type="ECO:0000313" key="3">
    <source>
        <dbReference type="Proteomes" id="UP000326396"/>
    </source>
</evidence>